<evidence type="ECO:0000313" key="7">
    <source>
        <dbReference type="Proteomes" id="UP000010164"/>
    </source>
</evidence>
<dbReference type="OrthoDB" id="9815676at2"/>
<dbReference type="EMBL" id="AMRJ01000021">
    <property type="protein sequence ID" value="EKF73647.1"/>
    <property type="molecule type" value="Genomic_DNA"/>
</dbReference>
<dbReference type="Gene3D" id="1.10.10.10">
    <property type="entry name" value="Winged helix-like DNA-binding domain superfamily/Winged helix DNA-binding domain"/>
    <property type="match status" value="1"/>
</dbReference>
<feature type="domain" description="HTH lysR-type" evidence="5">
    <location>
        <begin position="5"/>
        <end position="62"/>
    </location>
</feature>
<dbReference type="Gene3D" id="3.40.190.290">
    <property type="match status" value="1"/>
</dbReference>
<comment type="similarity">
    <text evidence="1">Belongs to the LysR transcriptional regulatory family.</text>
</comment>
<sequence>MKSRFSLDDLQLFQQVVQHSGISAAAQATGIPPATLSRRLKQLEQALGGRLLERNAHYFALTELGEHYYQRCTPLLSELQDIRQQLDAQHTRLCGRLRITAPVSMTQNWLGACFNDFMAAYPGIELDLTLSNQYENLTEQHIDAAFRIGEPRDSSWVARPVWATRVALCAAPGYLARAGTPAHPRDLHDHALLASYPMDDWRLAHNDSGEVYRLSPQARLRVNDIGVAVAAARAGLGIALVPGYFFLGADGASQGLEAVLPQWQGIRRPLYLYYRDRDVMPTRLKTFIDFVLAWVADKDLPA</sequence>
<dbReference type="PANTHER" id="PTHR30537">
    <property type="entry name" value="HTH-TYPE TRANSCRIPTIONAL REGULATOR"/>
    <property type="match status" value="1"/>
</dbReference>
<proteinExistence type="inferred from homology"/>
<dbReference type="FunFam" id="1.10.10.10:FF:000001">
    <property type="entry name" value="LysR family transcriptional regulator"/>
    <property type="match status" value="1"/>
</dbReference>
<keyword evidence="3" id="KW-0238">DNA-binding</keyword>
<dbReference type="STRING" id="1177179.A11A3_12430"/>
<evidence type="ECO:0000256" key="2">
    <source>
        <dbReference type="ARBA" id="ARBA00023015"/>
    </source>
</evidence>
<accession>L0WC22</accession>
<keyword evidence="2" id="KW-0805">Transcription regulation</keyword>
<evidence type="ECO:0000259" key="5">
    <source>
        <dbReference type="PROSITE" id="PS50931"/>
    </source>
</evidence>
<dbReference type="GO" id="GO:0003700">
    <property type="term" value="F:DNA-binding transcription factor activity"/>
    <property type="evidence" value="ECO:0007669"/>
    <property type="project" value="InterPro"/>
</dbReference>
<protein>
    <submittedName>
        <fullName evidence="6">LysR family transcriptional regulator</fullName>
    </submittedName>
</protein>
<evidence type="ECO:0000313" key="6">
    <source>
        <dbReference type="EMBL" id="EKF73647.1"/>
    </source>
</evidence>
<comment type="caution">
    <text evidence="6">The sequence shown here is derived from an EMBL/GenBank/DDBJ whole genome shotgun (WGS) entry which is preliminary data.</text>
</comment>
<dbReference type="InterPro" id="IPR036388">
    <property type="entry name" value="WH-like_DNA-bd_sf"/>
</dbReference>
<gene>
    <name evidence="6" type="ORF">A11A3_12430</name>
</gene>
<dbReference type="Proteomes" id="UP000010164">
    <property type="component" value="Unassembled WGS sequence"/>
</dbReference>
<dbReference type="GO" id="GO:0006351">
    <property type="term" value="P:DNA-templated transcription"/>
    <property type="evidence" value="ECO:0007669"/>
    <property type="project" value="TreeGrafter"/>
</dbReference>
<dbReference type="SUPFAM" id="SSF46785">
    <property type="entry name" value="Winged helix' DNA-binding domain"/>
    <property type="match status" value="1"/>
</dbReference>
<keyword evidence="7" id="KW-1185">Reference proteome</keyword>
<name>L0WC22_9GAMM</name>
<evidence type="ECO:0000256" key="4">
    <source>
        <dbReference type="ARBA" id="ARBA00023163"/>
    </source>
</evidence>
<dbReference type="InterPro" id="IPR000847">
    <property type="entry name" value="LysR_HTH_N"/>
</dbReference>
<dbReference type="Pfam" id="PF03466">
    <property type="entry name" value="LysR_substrate"/>
    <property type="match status" value="1"/>
</dbReference>
<dbReference type="InterPro" id="IPR005119">
    <property type="entry name" value="LysR_subst-bd"/>
</dbReference>
<reference evidence="6 7" key="1">
    <citation type="journal article" date="2012" name="J. Bacteriol.">
        <title>Genome Sequence of the Alkane-Degrading Bacterium Alcanivorax hongdengensis Type Strain A-11-3.</title>
        <authorList>
            <person name="Lai Q."/>
            <person name="Shao Z."/>
        </authorList>
    </citation>
    <scope>NUCLEOTIDE SEQUENCE [LARGE SCALE GENOMIC DNA]</scope>
    <source>
        <strain evidence="6 7">A-11-3</strain>
    </source>
</reference>
<dbReference type="RefSeq" id="WP_008929658.1">
    <property type="nucleotide sequence ID" value="NZ_AMRJ01000021.1"/>
</dbReference>
<dbReference type="InterPro" id="IPR036390">
    <property type="entry name" value="WH_DNA-bd_sf"/>
</dbReference>
<dbReference type="AlphaFoldDB" id="L0WC22"/>
<dbReference type="PATRIC" id="fig|1177179.3.peg.2476"/>
<evidence type="ECO:0000256" key="3">
    <source>
        <dbReference type="ARBA" id="ARBA00023125"/>
    </source>
</evidence>
<dbReference type="InterPro" id="IPR058163">
    <property type="entry name" value="LysR-type_TF_proteobact-type"/>
</dbReference>
<dbReference type="Pfam" id="PF00126">
    <property type="entry name" value="HTH_1"/>
    <property type="match status" value="1"/>
</dbReference>
<dbReference type="SUPFAM" id="SSF53850">
    <property type="entry name" value="Periplasmic binding protein-like II"/>
    <property type="match status" value="1"/>
</dbReference>
<dbReference type="eggNOG" id="COG0583">
    <property type="taxonomic scope" value="Bacteria"/>
</dbReference>
<dbReference type="PROSITE" id="PS50931">
    <property type="entry name" value="HTH_LYSR"/>
    <property type="match status" value="1"/>
</dbReference>
<dbReference type="PANTHER" id="PTHR30537:SF5">
    <property type="entry name" value="HTH-TYPE TRANSCRIPTIONAL ACTIVATOR TTDR-RELATED"/>
    <property type="match status" value="1"/>
</dbReference>
<dbReference type="GO" id="GO:0043565">
    <property type="term" value="F:sequence-specific DNA binding"/>
    <property type="evidence" value="ECO:0007669"/>
    <property type="project" value="TreeGrafter"/>
</dbReference>
<evidence type="ECO:0000256" key="1">
    <source>
        <dbReference type="ARBA" id="ARBA00009437"/>
    </source>
</evidence>
<organism evidence="6 7">
    <name type="scientific">Alcanivorax hongdengensis A-11-3</name>
    <dbReference type="NCBI Taxonomy" id="1177179"/>
    <lineage>
        <taxon>Bacteria</taxon>
        <taxon>Pseudomonadati</taxon>
        <taxon>Pseudomonadota</taxon>
        <taxon>Gammaproteobacteria</taxon>
        <taxon>Oceanospirillales</taxon>
        <taxon>Alcanivoracaceae</taxon>
        <taxon>Alcanivorax</taxon>
    </lineage>
</organism>
<keyword evidence="4" id="KW-0804">Transcription</keyword>
<dbReference type="CDD" id="cd08422">
    <property type="entry name" value="PBP2_CrgA_like"/>
    <property type="match status" value="1"/>
</dbReference>